<evidence type="ECO:0000313" key="1">
    <source>
        <dbReference type="EMBL" id="GMH11632.1"/>
    </source>
</evidence>
<keyword evidence="2" id="KW-1185">Reference proteome</keyword>
<reference evidence="1" key="1">
    <citation type="submission" date="2023-05" db="EMBL/GenBank/DDBJ databases">
        <title>Nepenthes gracilis genome sequencing.</title>
        <authorList>
            <person name="Fukushima K."/>
        </authorList>
    </citation>
    <scope>NUCLEOTIDE SEQUENCE</scope>
    <source>
        <strain evidence="1">SING2019-196</strain>
    </source>
</reference>
<comment type="caution">
    <text evidence="1">The sequence shown here is derived from an EMBL/GenBank/DDBJ whole genome shotgun (WGS) entry which is preliminary data.</text>
</comment>
<dbReference type="Proteomes" id="UP001279734">
    <property type="component" value="Unassembled WGS sequence"/>
</dbReference>
<gene>
    <name evidence="1" type="ORF">Nepgr_013473</name>
</gene>
<dbReference type="EMBL" id="BSYO01000011">
    <property type="protein sequence ID" value="GMH11632.1"/>
    <property type="molecule type" value="Genomic_DNA"/>
</dbReference>
<dbReference type="AlphaFoldDB" id="A0AAD3SI78"/>
<evidence type="ECO:0000313" key="2">
    <source>
        <dbReference type="Proteomes" id="UP001279734"/>
    </source>
</evidence>
<accession>A0AAD3SI78</accession>
<name>A0AAD3SI78_NEPGR</name>
<protein>
    <submittedName>
        <fullName evidence="1">Uncharacterized protein</fullName>
    </submittedName>
</protein>
<proteinExistence type="predicted"/>
<sequence>MLIQPLEFLSMLPNPLLKLPLPLQWITAVAESKLAIALCPSLNPRFWMCCQHLLLIPCLLSVGHFLNVVNGRAAILVVRLSNRFRRPVGLRWMFG</sequence>
<organism evidence="1 2">
    <name type="scientific">Nepenthes gracilis</name>
    <name type="common">Slender pitcher plant</name>
    <dbReference type="NCBI Taxonomy" id="150966"/>
    <lineage>
        <taxon>Eukaryota</taxon>
        <taxon>Viridiplantae</taxon>
        <taxon>Streptophyta</taxon>
        <taxon>Embryophyta</taxon>
        <taxon>Tracheophyta</taxon>
        <taxon>Spermatophyta</taxon>
        <taxon>Magnoliopsida</taxon>
        <taxon>eudicotyledons</taxon>
        <taxon>Gunneridae</taxon>
        <taxon>Pentapetalae</taxon>
        <taxon>Caryophyllales</taxon>
        <taxon>Nepenthaceae</taxon>
        <taxon>Nepenthes</taxon>
    </lineage>
</organism>